<evidence type="ECO:0000256" key="4">
    <source>
        <dbReference type="ARBA" id="ARBA00022898"/>
    </source>
</evidence>
<evidence type="ECO:0000256" key="2">
    <source>
        <dbReference type="ARBA" id="ARBA00022576"/>
    </source>
</evidence>
<dbReference type="PANTHER" id="PTHR11986">
    <property type="entry name" value="AMINOTRANSFERASE CLASS III"/>
    <property type="match status" value="1"/>
</dbReference>
<evidence type="ECO:0000256" key="3">
    <source>
        <dbReference type="ARBA" id="ARBA00022679"/>
    </source>
</evidence>
<dbReference type="OrthoDB" id="9801052at2"/>
<evidence type="ECO:0000313" key="5">
    <source>
        <dbReference type="EMBL" id="ALI10349.1"/>
    </source>
</evidence>
<comment type="cofactor">
    <cofactor evidence="1">
        <name>pyridoxal 5'-phosphate</name>
        <dbReference type="ChEBI" id="CHEBI:597326"/>
    </cofactor>
</comment>
<proteinExistence type="predicted"/>
<dbReference type="EMBL" id="CP012831">
    <property type="protein sequence ID" value="ALI10349.1"/>
    <property type="molecule type" value="Genomic_DNA"/>
</dbReference>
<dbReference type="FunFam" id="3.40.640.10:FF:000004">
    <property type="entry name" value="Acetylornithine aminotransferase"/>
    <property type="match status" value="1"/>
</dbReference>
<dbReference type="GO" id="GO:0042802">
    <property type="term" value="F:identical protein binding"/>
    <property type="evidence" value="ECO:0007669"/>
    <property type="project" value="TreeGrafter"/>
</dbReference>
<dbReference type="Pfam" id="PF00202">
    <property type="entry name" value="Aminotran_3"/>
    <property type="match status" value="1"/>
</dbReference>
<gene>
    <name evidence="5" type="ORF">AO356_27230</name>
</gene>
<reference evidence="6" key="1">
    <citation type="submission" date="2015-09" db="EMBL/GenBank/DDBJ databases">
        <title>Whole genome sequence of Pseudomonas fluorescens FW300-N2C3.</title>
        <authorList>
            <person name="Ray J."/>
            <person name="Melnyk R."/>
            <person name="Deutschbauer A."/>
        </authorList>
    </citation>
    <scope>NUCLEOTIDE SEQUENCE [LARGE SCALE GENOMIC DNA]</scope>
    <source>
        <strain evidence="6">FW300-N2C3</strain>
    </source>
</reference>
<evidence type="ECO:0000256" key="1">
    <source>
        <dbReference type="ARBA" id="ARBA00001933"/>
    </source>
</evidence>
<dbReference type="AlphaFoldDB" id="A0A0N9X5K1"/>
<keyword evidence="3" id="KW-0808">Transferase</keyword>
<dbReference type="SUPFAM" id="SSF51735">
    <property type="entry name" value="NAD(P)-binding Rossmann-fold domains"/>
    <property type="match status" value="1"/>
</dbReference>
<dbReference type="GO" id="GO:0008483">
    <property type="term" value="F:transaminase activity"/>
    <property type="evidence" value="ECO:0007669"/>
    <property type="project" value="UniProtKB-KW"/>
</dbReference>
<evidence type="ECO:0000313" key="6">
    <source>
        <dbReference type="Proteomes" id="UP000059425"/>
    </source>
</evidence>
<dbReference type="Proteomes" id="UP000059425">
    <property type="component" value="Chromosome"/>
</dbReference>
<dbReference type="SUPFAM" id="SSF53383">
    <property type="entry name" value="PLP-dependent transferases"/>
    <property type="match status" value="1"/>
</dbReference>
<protein>
    <submittedName>
        <fullName evidence="5">Uncharacterized protein</fullName>
    </submittedName>
</protein>
<dbReference type="InterPro" id="IPR005814">
    <property type="entry name" value="Aminotrans_3"/>
</dbReference>
<organism evidence="5 6">
    <name type="scientific">Pseudomonas fluorescens</name>
    <dbReference type="NCBI Taxonomy" id="294"/>
    <lineage>
        <taxon>Bacteria</taxon>
        <taxon>Pseudomonadati</taxon>
        <taxon>Pseudomonadota</taxon>
        <taxon>Gammaproteobacteria</taxon>
        <taxon>Pseudomonadales</taxon>
        <taxon>Pseudomonadaceae</taxon>
        <taxon>Pseudomonas</taxon>
    </lineage>
</organism>
<dbReference type="InterPro" id="IPR036291">
    <property type="entry name" value="NAD(P)-bd_dom_sf"/>
</dbReference>
<keyword evidence="2" id="KW-0032">Aminotransferase</keyword>
<dbReference type="InterPro" id="IPR015422">
    <property type="entry name" value="PyrdxlP-dep_Trfase_small"/>
</dbReference>
<name>A0A0N9X5K1_PSEFL</name>
<dbReference type="PANTHER" id="PTHR11986:SF79">
    <property type="entry name" value="ACETYLORNITHINE AMINOTRANSFERASE, MITOCHONDRIAL"/>
    <property type="match status" value="1"/>
</dbReference>
<dbReference type="PROSITE" id="PS00600">
    <property type="entry name" value="AA_TRANSFER_CLASS_3"/>
    <property type="match status" value="1"/>
</dbReference>
<keyword evidence="4" id="KW-0663">Pyridoxal phosphate</keyword>
<dbReference type="InterPro" id="IPR050103">
    <property type="entry name" value="Class-III_PLP-dep_AT"/>
</dbReference>
<dbReference type="RefSeq" id="WP_060742445.1">
    <property type="nucleotide sequence ID" value="NZ_CP012831.1"/>
</dbReference>
<sequence length="871" mass="93823">MSRWQQISPFEQHVNPAVGELIRRVGLDKTFVRGEGCYLYDAQGRAYLDFLGAYGALPFGHSPDALLAELASFQLSREPIFVQPSSLAASGLLAQRLLAIAPGDYRSVTFQNSGAETVEAALKACLIKTGRKRILSTHQSFHGKTLGALSATGSDKYQEGFQAPLPGFDFVDYGDIQALEDQLQRHPDAYAAVIIEPVQGEGGINLPPPEYLQQIRAACDRSGTLLIIDEVQTGLGRTGQMFASAGVQADCLLLAKALGGGVMPIGACLISKNAYSEDFQNKHSSTFGGNTLACRIGLKVLDLLDERQDLLDSVRDNGRYLLEQLNELAARHASFIKEVRGAGYLIGIEFDLDRSHYPQFYGGFTGIMGEQESLVPILASYLLNVEGVRVAPTLNGANVMRVEPPLIAGRAECEVFIQALARTLQWVEEGRTGTLLAHLLDAQPCSSGPPPAPLHQISFTEAVPDNHFAFVLHPLELSNYAEFDESLSHYSQQSLRMLEERLNPLMDPFFVSTVELTSPATGRRVTGDLIMVPRSAAQFAAMPIEESCELIGQAIDMAKQRGATLVGLGGHTSIVTGGGLRLLDKGVALTTGNSYTLLTAVEASCRAVEMTGRRMQDMRVAVIGATGSIGSAIARLIAMQAGQVTLVGNPMSARFNTPRFASVITQLVSFCTQGVPAPGSVLAGIAERLNEHDSADLAALLLTENGERTALRWSNDINLSLADADLVLIATNSAERFISADDIAEGAILCDISRPANVSQDISSRRPDVLVLDGGIVEMPGEARLGSRYGIPQDLAYACMAETMMLALEGISCHTSLGLDLSNDDLELVQSLSVRHGFMLAGFRSFDKALDPDQWRRYAERFSTATAVETI</sequence>
<dbReference type="InterPro" id="IPR015421">
    <property type="entry name" value="PyrdxlP-dep_Trfase_major"/>
</dbReference>
<dbReference type="InterPro" id="IPR049704">
    <property type="entry name" value="Aminotrans_3_PPA_site"/>
</dbReference>
<dbReference type="Gene3D" id="3.90.1150.10">
    <property type="entry name" value="Aspartate Aminotransferase, domain 1"/>
    <property type="match status" value="1"/>
</dbReference>
<dbReference type="Gene3D" id="3.40.640.10">
    <property type="entry name" value="Type I PLP-dependent aspartate aminotransferase-like (Major domain)"/>
    <property type="match status" value="1"/>
</dbReference>
<reference evidence="5 6" key="2">
    <citation type="journal article" date="2018" name="Nature">
        <title>Mutant phenotypes for thousands of bacterial genes of unknown function.</title>
        <authorList>
            <person name="Price M.N."/>
            <person name="Wetmore K.M."/>
            <person name="Waters R.J."/>
            <person name="Callaghan M."/>
            <person name="Ray J."/>
            <person name="Liu H."/>
            <person name="Kuehl J.V."/>
            <person name="Melnyk R.A."/>
            <person name="Lamson J.S."/>
            <person name="Suh Y."/>
            <person name="Carlson H.K."/>
            <person name="Esquivel Z."/>
            <person name="Sadeeshkumar H."/>
            <person name="Chakraborty R."/>
            <person name="Zane G.M."/>
            <person name="Rubin B.E."/>
            <person name="Wall J.D."/>
            <person name="Visel A."/>
            <person name="Bristow J."/>
            <person name="Blow M.J."/>
            <person name="Arkin A.P."/>
            <person name="Deutschbauer A.M."/>
        </authorList>
    </citation>
    <scope>NUCLEOTIDE SEQUENCE [LARGE SCALE GENOMIC DNA]</scope>
    <source>
        <strain evidence="5 6">FW300-N2C3</strain>
    </source>
</reference>
<accession>A0A0N9X5K1</accession>
<dbReference type="CDD" id="cd00610">
    <property type="entry name" value="OAT_like"/>
    <property type="match status" value="1"/>
</dbReference>
<dbReference type="Gene3D" id="3.40.50.720">
    <property type="entry name" value="NAD(P)-binding Rossmann-like Domain"/>
    <property type="match status" value="1"/>
</dbReference>
<dbReference type="GO" id="GO:0030170">
    <property type="term" value="F:pyridoxal phosphate binding"/>
    <property type="evidence" value="ECO:0007669"/>
    <property type="project" value="InterPro"/>
</dbReference>
<dbReference type="InterPro" id="IPR015424">
    <property type="entry name" value="PyrdxlP-dep_Trfase"/>
</dbReference>